<dbReference type="GO" id="GO:0007342">
    <property type="term" value="P:fusion of sperm to egg plasma membrane involved in single fertilization"/>
    <property type="evidence" value="ECO:0007669"/>
    <property type="project" value="InterPro"/>
</dbReference>
<organism evidence="3 4">
    <name type="scientific">Fukomys damarensis</name>
    <name type="common">Damaraland mole rat</name>
    <name type="synonym">Cryptomys damarensis</name>
    <dbReference type="NCBI Taxonomy" id="885580"/>
    <lineage>
        <taxon>Eukaryota</taxon>
        <taxon>Metazoa</taxon>
        <taxon>Chordata</taxon>
        <taxon>Craniata</taxon>
        <taxon>Vertebrata</taxon>
        <taxon>Euteleostomi</taxon>
        <taxon>Mammalia</taxon>
        <taxon>Eutheria</taxon>
        <taxon>Euarchontoglires</taxon>
        <taxon>Glires</taxon>
        <taxon>Rodentia</taxon>
        <taxon>Hystricomorpha</taxon>
        <taxon>Bathyergidae</taxon>
        <taxon>Fukomys</taxon>
    </lineage>
</organism>
<evidence type="ECO:0000313" key="4">
    <source>
        <dbReference type="Proteomes" id="UP000028990"/>
    </source>
</evidence>
<keyword evidence="1" id="KW-0472">Membrane</keyword>
<dbReference type="PANTHER" id="PTHR38648:SF1">
    <property type="entry name" value="FERTILIZATION-INFLUENCING MEMBRANE PROTEIN"/>
    <property type="match status" value="1"/>
</dbReference>
<accession>A0A091EL40</accession>
<evidence type="ECO:0000313" key="3">
    <source>
        <dbReference type="EMBL" id="KFO36281.1"/>
    </source>
</evidence>
<name>A0A091EL40_FUKDA</name>
<proteinExistence type="predicted"/>
<reference evidence="3 4" key="1">
    <citation type="submission" date="2013-11" db="EMBL/GenBank/DDBJ databases">
        <title>The Damaraland mole rat (Fukomys damarensis) genome and evolution of African mole rats.</title>
        <authorList>
            <person name="Gladyshev V.N."/>
            <person name="Fang X."/>
        </authorList>
    </citation>
    <scope>NUCLEOTIDE SEQUENCE [LARGE SCALE GENOMIC DNA]</scope>
    <source>
        <tissue evidence="3">Liver</tissue>
    </source>
</reference>
<keyword evidence="1" id="KW-1133">Transmembrane helix</keyword>
<dbReference type="Pfam" id="PF17672">
    <property type="entry name" value="FIMP"/>
    <property type="match status" value="1"/>
</dbReference>
<feature type="chain" id="PRO_5001874140" evidence="2">
    <location>
        <begin position="22"/>
        <end position="104"/>
    </location>
</feature>
<dbReference type="AlphaFoldDB" id="A0A091EL40"/>
<dbReference type="EMBL" id="KN121508">
    <property type="protein sequence ID" value="KFO36281.1"/>
    <property type="molecule type" value="Genomic_DNA"/>
</dbReference>
<protein>
    <submittedName>
        <fullName evidence="3">Uncharacterized protein</fullName>
    </submittedName>
</protein>
<evidence type="ECO:0000256" key="1">
    <source>
        <dbReference type="SAM" id="Phobius"/>
    </source>
</evidence>
<sequence>MRLGQWLPAWVWLAGLQARGAVPRPAHTKALSPAAVSPRFIDRPNFFDYPDSDQTSLLAVAQFIGERPVQFVHSGSGPGLFHRILVGILVLAFFYLLFQFFIHM</sequence>
<feature type="transmembrane region" description="Helical" evidence="1">
    <location>
        <begin position="80"/>
        <end position="102"/>
    </location>
</feature>
<keyword evidence="4" id="KW-1185">Reference proteome</keyword>
<keyword evidence="2" id="KW-0732">Signal</keyword>
<dbReference type="Proteomes" id="UP000028990">
    <property type="component" value="Unassembled WGS sequence"/>
</dbReference>
<evidence type="ECO:0000256" key="2">
    <source>
        <dbReference type="SAM" id="SignalP"/>
    </source>
</evidence>
<dbReference type="PANTHER" id="PTHR38648">
    <property type="entry name" value="RIKEN CDNA 4930451I11 GENE"/>
    <property type="match status" value="1"/>
</dbReference>
<dbReference type="InterPro" id="IPR038813">
    <property type="entry name" value="FIMP"/>
</dbReference>
<feature type="signal peptide" evidence="2">
    <location>
        <begin position="1"/>
        <end position="21"/>
    </location>
</feature>
<dbReference type="eggNOG" id="ENOG502RVJG">
    <property type="taxonomic scope" value="Eukaryota"/>
</dbReference>
<gene>
    <name evidence="3" type="ORF">H920_02269</name>
</gene>
<keyword evidence="1" id="KW-0812">Transmembrane</keyword>